<gene>
    <name evidence="2" type="primary">ga06507</name>
    <name evidence="2" type="ORF">PR202_ga06507</name>
</gene>
<organism evidence="2 3">
    <name type="scientific">Eleusine coracana subsp. coracana</name>
    <dbReference type="NCBI Taxonomy" id="191504"/>
    <lineage>
        <taxon>Eukaryota</taxon>
        <taxon>Viridiplantae</taxon>
        <taxon>Streptophyta</taxon>
        <taxon>Embryophyta</taxon>
        <taxon>Tracheophyta</taxon>
        <taxon>Spermatophyta</taxon>
        <taxon>Magnoliopsida</taxon>
        <taxon>Liliopsida</taxon>
        <taxon>Poales</taxon>
        <taxon>Poaceae</taxon>
        <taxon>PACMAD clade</taxon>
        <taxon>Chloridoideae</taxon>
        <taxon>Cynodonteae</taxon>
        <taxon>Eleusininae</taxon>
        <taxon>Eleusine</taxon>
    </lineage>
</organism>
<feature type="region of interest" description="Disordered" evidence="1">
    <location>
        <begin position="112"/>
        <end position="161"/>
    </location>
</feature>
<dbReference type="AlphaFoldDB" id="A0AAV5BVJ9"/>
<comment type="caution">
    <text evidence="2">The sequence shown here is derived from an EMBL/GenBank/DDBJ whole genome shotgun (WGS) entry which is preliminary data.</text>
</comment>
<name>A0AAV5BVJ9_ELECO</name>
<dbReference type="Proteomes" id="UP001054889">
    <property type="component" value="Unassembled WGS sequence"/>
</dbReference>
<sequence>MAATKQLNPAAPPFHRPRHLAPAPPPPAMATMLPYHAGAGACPPPMGAAFYFCAEFPFAPFPDHHHHHQFVQFPVLHQSPATRILRKRLVSGKKKPPPARVFRKGGVVPAKPSRLSVKSSGVPEAVSSPPTKVACESAVPDEPPAPVLPEDVGEPAPHGLPPHKLMTTARKQQQQQEDEVTTPVAAKDVAHAAPAPGAAARVARRRAERRSNRHRKSGRRDGAVVGPRGWTTAWAPKSTVTKPREVPLRAWTTWAPTSTFTKPREAPLSGKPPAMLGRCTTVMVRNIPNRLKGDEMIALLDEHCARANRVAGDVVSAYDVAYLPIDFR</sequence>
<reference evidence="2" key="2">
    <citation type="submission" date="2021-12" db="EMBL/GenBank/DDBJ databases">
        <title>Resequencing data analysis of finger millet.</title>
        <authorList>
            <person name="Hatakeyama M."/>
            <person name="Aluri S."/>
            <person name="Balachadran M.T."/>
            <person name="Sivarajan S.R."/>
            <person name="Poveda L."/>
            <person name="Shimizu-Inatsugi R."/>
            <person name="Schlapbach R."/>
            <person name="Sreeman S.M."/>
            <person name="Shimizu K.K."/>
        </authorList>
    </citation>
    <scope>NUCLEOTIDE SEQUENCE</scope>
</reference>
<reference evidence="2" key="1">
    <citation type="journal article" date="2018" name="DNA Res.">
        <title>Multiple hybrid de novo genome assembly of finger millet, an orphan allotetraploid crop.</title>
        <authorList>
            <person name="Hatakeyama M."/>
            <person name="Aluri S."/>
            <person name="Balachadran M.T."/>
            <person name="Sivarajan S.R."/>
            <person name="Patrignani A."/>
            <person name="Gruter S."/>
            <person name="Poveda L."/>
            <person name="Shimizu-Inatsugi R."/>
            <person name="Baeten J."/>
            <person name="Francoijs K.J."/>
            <person name="Nataraja K.N."/>
            <person name="Reddy Y.A.N."/>
            <person name="Phadnis S."/>
            <person name="Ravikumar R.L."/>
            <person name="Schlapbach R."/>
            <person name="Sreeman S.M."/>
            <person name="Shimizu K.K."/>
        </authorList>
    </citation>
    <scope>NUCLEOTIDE SEQUENCE</scope>
</reference>
<evidence type="ECO:0000313" key="3">
    <source>
        <dbReference type="Proteomes" id="UP001054889"/>
    </source>
</evidence>
<protein>
    <submittedName>
        <fullName evidence="2">Uncharacterized protein</fullName>
    </submittedName>
</protein>
<feature type="region of interest" description="Disordered" evidence="1">
    <location>
        <begin position="188"/>
        <end position="230"/>
    </location>
</feature>
<proteinExistence type="predicted"/>
<dbReference type="EMBL" id="BQKI01000003">
    <property type="protein sequence ID" value="GJM90246.1"/>
    <property type="molecule type" value="Genomic_DNA"/>
</dbReference>
<feature type="region of interest" description="Disordered" evidence="1">
    <location>
        <begin position="1"/>
        <end position="25"/>
    </location>
</feature>
<evidence type="ECO:0000256" key="1">
    <source>
        <dbReference type="SAM" id="MobiDB-lite"/>
    </source>
</evidence>
<feature type="compositionally biased region" description="Basic residues" evidence="1">
    <location>
        <begin position="202"/>
        <end position="218"/>
    </location>
</feature>
<keyword evidence="3" id="KW-1185">Reference proteome</keyword>
<feature type="compositionally biased region" description="Low complexity" evidence="1">
    <location>
        <begin position="188"/>
        <end position="201"/>
    </location>
</feature>
<accession>A0AAV5BVJ9</accession>
<evidence type="ECO:0000313" key="2">
    <source>
        <dbReference type="EMBL" id="GJM90246.1"/>
    </source>
</evidence>